<feature type="compositionally biased region" description="Basic and acidic residues" evidence="1">
    <location>
        <begin position="25"/>
        <end position="40"/>
    </location>
</feature>
<feature type="chain" id="PRO_5045378070" evidence="2">
    <location>
        <begin position="18"/>
        <end position="174"/>
    </location>
</feature>
<evidence type="ECO:0000313" key="4">
    <source>
        <dbReference type="Proteomes" id="UP001596147"/>
    </source>
</evidence>
<comment type="caution">
    <text evidence="3">The sequence shown here is derived from an EMBL/GenBank/DDBJ whole genome shotgun (WGS) entry which is preliminary data.</text>
</comment>
<reference evidence="4" key="1">
    <citation type="journal article" date="2019" name="Int. J. Syst. Evol. Microbiol.">
        <title>The Global Catalogue of Microorganisms (GCM) 10K type strain sequencing project: providing services to taxonomists for standard genome sequencing and annotation.</title>
        <authorList>
            <consortium name="The Broad Institute Genomics Platform"/>
            <consortium name="The Broad Institute Genome Sequencing Center for Infectious Disease"/>
            <person name="Wu L."/>
            <person name="Ma J."/>
        </authorList>
    </citation>
    <scope>NUCLEOTIDE SEQUENCE [LARGE SCALE GENOMIC DNA]</scope>
    <source>
        <strain evidence="4">CGMCC 1.12237</strain>
    </source>
</reference>
<evidence type="ECO:0000256" key="2">
    <source>
        <dbReference type="SAM" id="SignalP"/>
    </source>
</evidence>
<dbReference type="EMBL" id="JBHSMC010000005">
    <property type="protein sequence ID" value="MFC5464360.1"/>
    <property type="molecule type" value="Genomic_DNA"/>
</dbReference>
<feature type="signal peptide" evidence="2">
    <location>
        <begin position="1"/>
        <end position="17"/>
    </location>
</feature>
<dbReference type="Proteomes" id="UP001596147">
    <property type="component" value="Unassembled WGS sequence"/>
</dbReference>
<dbReference type="InterPro" id="IPR025623">
    <property type="entry name" value="YusW"/>
</dbReference>
<dbReference type="PROSITE" id="PS51257">
    <property type="entry name" value="PROKAR_LIPOPROTEIN"/>
    <property type="match status" value="1"/>
</dbReference>
<evidence type="ECO:0000256" key="1">
    <source>
        <dbReference type="SAM" id="MobiDB-lite"/>
    </source>
</evidence>
<name>A0ABW0LER2_9BACI</name>
<gene>
    <name evidence="3" type="ORF">ACFPM4_06250</name>
</gene>
<keyword evidence="4" id="KW-1185">Reference proteome</keyword>
<organism evidence="3 4">
    <name type="scientific">Lederbergia graminis</name>
    <dbReference type="NCBI Taxonomy" id="735518"/>
    <lineage>
        <taxon>Bacteria</taxon>
        <taxon>Bacillati</taxon>
        <taxon>Bacillota</taxon>
        <taxon>Bacilli</taxon>
        <taxon>Bacillales</taxon>
        <taxon>Bacillaceae</taxon>
        <taxon>Lederbergia</taxon>
    </lineage>
</organism>
<feature type="compositionally biased region" description="Basic and acidic residues" evidence="1">
    <location>
        <begin position="51"/>
        <end position="64"/>
    </location>
</feature>
<keyword evidence="2" id="KW-0732">Signal</keyword>
<dbReference type="RefSeq" id="WP_144924009.1">
    <property type="nucleotide sequence ID" value="NZ_JBHSMC010000005.1"/>
</dbReference>
<proteinExistence type="predicted"/>
<evidence type="ECO:0000313" key="3">
    <source>
        <dbReference type="EMBL" id="MFC5464360.1"/>
    </source>
</evidence>
<accession>A0ABW0LER2</accession>
<feature type="region of interest" description="Disordered" evidence="1">
    <location>
        <begin position="21"/>
        <end position="64"/>
    </location>
</feature>
<protein>
    <submittedName>
        <fullName evidence="3">YusW family protein</fullName>
    </submittedName>
</protein>
<dbReference type="Pfam" id="PF14039">
    <property type="entry name" value="YusW"/>
    <property type="match status" value="1"/>
</dbReference>
<sequence length="174" mass="20054">MKKLFMIISVLSIIGLAACSDDPSIDSHPKEQLNPQHEEQNAPPPDPTGDMSHEGEIADDKDSAAKMDKLSFSKFDLEVEYAVDKEYDFDYEEKDDDGDYKAELYDSIHDTRLYGMEAFNALYSLTEELHFDENTPKEEIIQHILERFNLDQDYSSFELEIKFKNGAKIDIEDK</sequence>